<proteinExistence type="predicted"/>
<dbReference type="EMBL" id="LXSF01000004">
    <property type="protein sequence ID" value="OAM16834.1"/>
    <property type="molecule type" value="Genomic_DNA"/>
</dbReference>
<feature type="signal peptide" evidence="1">
    <location>
        <begin position="1"/>
        <end position="19"/>
    </location>
</feature>
<sequence>MKKLALLPILAALSLPAFAADSYLTGQASSHTETIKNEDPAAQQLFQRSIRLEEGQSNSTTLDVKAGQVYTVFADCSVNCSNIKFSVTQGRTTLFRKNRGDGSRFTWQAERDGRVELNTEMKDCSRSRCRSMLQVFSGGKVGNSDNTGPSLAALQKIIREEQQGIDKNVRELPLISGQLADSQSRSVDIELTAGKYYNVFGRCDQACEDFDLTLSANGKTIASDTDGDSEPLLNFRAEQGGRHQLNISMEDCDNDSCAYSVQVFESSTDTDPSLLRAQRSNVEIVESHDPAARVLLLRQQRLAAGQSHTEQVNLTAGKAYTFYGDCDDNCSDIDLTVRLNGRVVKQDVLGDSVPLFSYRPARSGRYSVTLPMKACSTDTCAASIHIFEGTKMVYDNNGRSR</sequence>
<gene>
    <name evidence="2" type="ORF">A7P85_05140</name>
</gene>
<reference evidence="3" key="1">
    <citation type="submission" date="2016-05" db="EMBL/GenBank/DDBJ databases">
        <title>Draft genome of Corynebacterium afermentans subsp. afermentans LCDC 88199T.</title>
        <authorList>
            <person name="Bernier A.-M."/>
            <person name="Bernard K."/>
        </authorList>
    </citation>
    <scope>NUCLEOTIDE SEQUENCE [LARGE SCALE GENOMIC DNA]</scope>
    <source>
        <strain evidence="3">NML01-0328</strain>
    </source>
</reference>
<protein>
    <submittedName>
        <fullName evidence="2">Uncharacterized protein</fullName>
    </submittedName>
</protein>
<dbReference type="Proteomes" id="UP000078003">
    <property type="component" value="Unassembled WGS sequence"/>
</dbReference>
<organism evidence="2 3">
    <name type="scientific">Eikenella corrodens</name>
    <dbReference type="NCBI Taxonomy" id="539"/>
    <lineage>
        <taxon>Bacteria</taxon>
        <taxon>Pseudomonadati</taxon>
        <taxon>Pseudomonadota</taxon>
        <taxon>Betaproteobacteria</taxon>
        <taxon>Neisseriales</taxon>
        <taxon>Neisseriaceae</taxon>
        <taxon>Eikenella</taxon>
    </lineage>
</organism>
<dbReference type="RefSeq" id="WP_049259086.1">
    <property type="nucleotide sequence ID" value="NZ_JVFA01000086.1"/>
</dbReference>
<evidence type="ECO:0000256" key="1">
    <source>
        <dbReference type="SAM" id="SignalP"/>
    </source>
</evidence>
<evidence type="ECO:0000313" key="3">
    <source>
        <dbReference type="Proteomes" id="UP000078003"/>
    </source>
</evidence>
<keyword evidence="1" id="KW-0732">Signal</keyword>
<evidence type="ECO:0000313" key="2">
    <source>
        <dbReference type="EMBL" id="OAM16834.1"/>
    </source>
</evidence>
<comment type="caution">
    <text evidence="2">The sequence shown here is derived from an EMBL/GenBank/DDBJ whole genome shotgun (WGS) entry which is preliminary data.</text>
</comment>
<name>A0A1A9REQ9_EIKCO</name>
<dbReference type="AlphaFoldDB" id="A0A1A9REQ9"/>
<accession>A0A1A9REQ9</accession>
<feature type="chain" id="PRO_5008395775" evidence="1">
    <location>
        <begin position="20"/>
        <end position="401"/>
    </location>
</feature>